<sequence length="305" mass="35203">MPTFPYQPGFEHIVPDSYRCSDGCNSHRFEVIKSFSSYTTIHGGRRYRSCPDRKPNDNPKLCLENWMLSNHLFYDAFPISVNRCINGYRNRTYIKNIQKTLDNNFSLEKAKTPEHTRIALSEGICLCNSLFKCLREQGRFIDCFMVDRRIGRLELVISNEYCDYDFDTVLIESINQSVPNSVIEAFERHTWFSQHCLSEIFVFNIPVEEKDTYAICVAGVAGDGYDNSCHFVEIFEESGEFIIAASLGEGEISWLNRCLDGDDFVVSAPKWMKAKNSASDERKMWSEAMAIRVEKDENITRLIMC</sequence>
<reference evidence="1 2" key="1">
    <citation type="submission" date="2019-01" db="EMBL/GenBank/DDBJ databases">
        <authorList>
            <person name="Brito A."/>
        </authorList>
    </citation>
    <scope>NUCLEOTIDE SEQUENCE [LARGE SCALE GENOMIC DNA]</scope>
    <source>
        <strain evidence="1">1</strain>
    </source>
</reference>
<dbReference type="AlphaFoldDB" id="A0A563W2P9"/>
<keyword evidence="2" id="KW-1185">Reference proteome</keyword>
<dbReference type="OrthoDB" id="516964at2"/>
<dbReference type="Proteomes" id="UP000320055">
    <property type="component" value="Unassembled WGS sequence"/>
</dbReference>
<dbReference type="RefSeq" id="WP_144867277.1">
    <property type="nucleotide sequence ID" value="NZ_LR213825.1"/>
</dbReference>
<accession>A0A563W2P9</accession>
<organism evidence="1 2">
    <name type="scientific">Hyella patelloides LEGE 07179</name>
    <dbReference type="NCBI Taxonomy" id="945734"/>
    <lineage>
        <taxon>Bacteria</taxon>
        <taxon>Bacillati</taxon>
        <taxon>Cyanobacteriota</taxon>
        <taxon>Cyanophyceae</taxon>
        <taxon>Pleurocapsales</taxon>
        <taxon>Hyellaceae</taxon>
        <taxon>Hyella</taxon>
    </lineage>
</organism>
<evidence type="ECO:0000313" key="2">
    <source>
        <dbReference type="Proteomes" id="UP000320055"/>
    </source>
</evidence>
<gene>
    <name evidence="1" type="ORF">H1P_660005</name>
</gene>
<proteinExistence type="predicted"/>
<dbReference type="EMBL" id="CAACVJ010000623">
    <property type="protein sequence ID" value="VEP17915.1"/>
    <property type="molecule type" value="Genomic_DNA"/>
</dbReference>
<name>A0A563W2P9_9CYAN</name>
<protein>
    <submittedName>
        <fullName evidence="1">Uncharacterized protein</fullName>
    </submittedName>
</protein>
<evidence type="ECO:0000313" key="1">
    <source>
        <dbReference type="EMBL" id="VEP17915.1"/>
    </source>
</evidence>